<protein>
    <submittedName>
        <fullName evidence="1">Uncharacterized protein</fullName>
    </submittedName>
</protein>
<proteinExistence type="predicted"/>
<reference evidence="1" key="1">
    <citation type="journal article" date="2023" name="IScience">
        <title>Live-bearing cockroach genome reveals convergent evolutionary mechanisms linked to viviparity in insects and beyond.</title>
        <authorList>
            <person name="Fouks B."/>
            <person name="Harrison M.C."/>
            <person name="Mikhailova A.A."/>
            <person name="Marchal E."/>
            <person name="English S."/>
            <person name="Carruthers M."/>
            <person name="Jennings E.C."/>
            <person name="Chiamaka E.L."/>
            <person name="Frigard R.A."/>
            <person name="Pippel M."/>
            <person name="Attardo G.M."/>
            <person name="Benoit J.B."/>
            <person name="Bornberg-Bauer E."/>
            <person name="Tobe S.S."/>
        </authorList>
    </citation>
    <scope>NUCLEOTIDE SEQUENCE</scope>
    <source>
        <strain evidence="1">Stay&amp;Tobe</strain>
    </source>
</reference>
<comment type="caution">
    <text evidence="1">The sequence shown here is derived from an EMBL/GenBank/DDBJ whole genome shotgun (WGS) entry which is preliminary data.</text>
</comment>
<evidence type="ECO:0000313" key="1">
    <source>
        <dbReference type="EMBL" id="KAJ9596607.1"/>
    </source>
</evidence>
<keyword evidence="2" id="KW-1185">Reference proteome</keyword>
<evidence type="ECO:0000313" key="2">
    <source>
        <dbReference type="Proteomes" id="UP001233999"/>
    </source>
</evidence>
<accession>A0AAD8EP08</accession>
<dbReference type="AlphaFoldDB" id="A0AAD8EP08"/>
<dbReference type="Proteomes" id="UP001233999">
    <property type="component" value="Unassembled WGS sequence"/>
</dbReference>
<gene>
    <name evidence="1" type="ORF">L9F63_012366</name>
</gene>
<sequence>MSPAISLDEARDALADEPENQDLLTQYTYTTTWRKASQEAALPITKKNVPNSTLENKADPARYVCEETDFIPLGWKKVAFEWDKFQNRMISDPTRAFWEQNARRVKCGACEANRGSTSVDPEMRSRIEELVKSGKIHQFYEEAVPGYAGFIPQLPVGVPLHKRQMASTDPRLSTSQALTKWKEL</sequence>
<reference evidence="1" key="2">
    <citation type="submission" date="2023-05" db="EMBL/GenBank/DDBJ databases">
        <authorList>
            <person name="Fouks B."/>
        </authorList>
    </citation>
    <scope>NUCLEOTIDE SEQUENCE</scope>
    <source>
        <strain evidence="1">Stay&amp;Tobe</strain>
        <tissue evidence="1">Testes</tissue>
    </source>
</reference>
<dbReference type="EMBL" id="JASPKZ010001978">
    <property type="protein sequence ID" value="KAJ9596607.1"/>
    <property type="molecule type" value="Genomic_DNA"/>
</dbReference>
<name>A0AAD8EP08_DIPPU</name>
<organism evidence="1 2">
    <name type="scientific">Diploptera punctata</name>
    <name type="common">Pacific beetle cockroach</name>
    <dbReference type="NCBI Taxonomy" id="6984"/>
    <lineage>
        <taxon>Eukaryota</taxon>
        <taxon>Metazoa</taxon>
        <taxon>Ecdysozoa</taxon>
        <taxon>Arthropoda</taxon>
        <taxon>Hexapoda</taxon>
        <taxon>Insecta</taxon>
        <taxon>Pterygota</taxon>
        <taxon>Neoptera</taxon>
        <taxon>Polyneoptera</taxon>
        <taxon>Dictyoptera</taxon>
        <taxon>Blattodea</taxon>
        <taxon>Blaberoidea</taxon>
        <taxon>Blaberidae</taxon>
        <taxon>Diplopterinae</taxon>
        <taxon>Diploptera</taxon>
    </lineage>
</organism>